<evidence type="ECO:0000313" key="1">
    <source>
        <dbReference type="EMBL" id="KZD88706.1"/>
    </source>
</evidence>
<organism evidence="1 3">
    <name type="scientific">Bacillus subtilis</name>
    <dbReference type="NCBI Taxonomy" id="1423"/>
    <lineage>
        <taxon>Bacteria</taxon>
        <taxon>Bacillati</taxon>
        <taxon>Bacillota</taxon>
        <taxon>Bacilli</taxon>
        <taxon>Bacillales</taxon>
        <taxon>Bacillaceae</taxon>
        <taxon>Bacillus</taxon>
    </lineage>
</organism>
<proteinExistence type="predicted"/>
<accession>A0AAP1H7J7</accession>
<reference evidence="1 3" key="1">
    <citation type="submission" date="2015-09" db="EMBL/GenBank/DDBJ databases">
        <title>Spore heat resistance.</title>
        <authorList>
            <person name="Boekhorst J."/>
            <person name="Berendsen E.M."/>
            <person name="Wells-Bennik M.H."/>
            <person name="Kuipers O.P."/>
        </authorList>
    </citation>
    <scope>NUCLEOTIDE SEQUENCE [LARGE SCALE GENOMIC DNA]</scope>
    <source>
        <strain evidence="1 3">B4122</strain>
    </source>
</reference>
<evidence type="ECO:0000313" key="2">
    <source>
        <dbReference type="EMBL" id="KZD91842.1"/>
    </source>
</evidence>
<dbReference type="GeneID" id="80426986"/>
<protein>
    <submittedName>
        <fullName evidence="1">Uncharacterized protein</fullName>
    </submittedName>
</protein>
<dbReference type="Proteomes" id="UP000076442">
    <property type="component" value="Unassembled WGS sequence"/>
</dbReference>
<dbReference type="EMBL" id="LJZV01000012">
    <property type="protein sequence ID" value="KZD91842.1"/>
    <property type="molecule type" value="Genomic_DNA"/>
</dbReference>
<dbReference type="EMBL" id="LJZV01000026">
    <property type="protein sequence ID" value="KZD88706.1"/>
    <property type="molecule type" value="Genomic_DNA"/>
</dbReference>
<evidence type="ECO:0000313" key="3">
    <source>
        <dbReference type="Proteomes" id="UP000076442"/>
    </source>
</evidence>
<dbReference type="AlphaFoldDB" id="A0AAP1H7J7"/>
<comment type="caution">
    <text evidence="1">The sequence shown here is derived from an EMBL/GenBank/DDBJ whole genome shotgun (WGS) entry which is preliminary data.</text>
</comment>
<gene>
    <name evidence="2" type="ORF">B4122_2484</name>
    <name evidence="1" type="ORF">B4122_4131</name>
</gene>
<dbReference type="RefSeq" id="WP_280525857.1">
    <property type="nucleotide sequence ID" value="NZ_JBQCLC010000002.1"/>
</dbReference>
<sequence>MNFKKGVIIILTAVTLSLGLVTTFTVEQGIAYHQLSDRNQT</sequence>
<name>A0AAP1H7J7_BACIU</name>